<evidence type="ECO:0000313" key="2">
    <source>
        <dbReference type="Proteomes" id="UP000297713"/>
    </source>
</evidence>
<organism evidence="1 2">
    <name type="scientific">Methylacidiphilum caldifontis</name>
    <dbReference type="NCBI Taxonomy" id="2795386"/>
    <lineage>
        <taxon>Bacteria</taxon>
        <taxon>Pseudomonadati</taxon>
        <taxon>Verrucomicrobiota</taxon>
        <taxon>Methylacidiphilae</taxon>
        <taxon>Methylacidiphilales</taxon>
        <taxon>Methylacidiphilaceae</taxon>
        <taxon>Methylacidiphilum (ex Ratnadevi et al. 2023)</taxon>
    </lineage>
</organism>
<sequence length="197" mass="23121">MGNAPLLNFNVMPTQFFKKPLATLLIFLLIFSLPSINLFEVHAKSLKDTMKEYIEAVRETKEKKLIHFFPKKKAVPLLIYTQGDLSKPHFQWTVNQTQLEKDFKSKGPLYHLFFDKTKTTDHSFYHSKMEGPTYHELFDTKHAAGLTYHDLLKKESKGKWKKRGKSFLLKSPQVCDYIRWEKKQGKWVIEELAITSP</sequence>
<dbReference type="EMBL" id="LXQC01000168">
    <property type="protein sequence ID" value="TFE66851.1"/>
    <property type="molecule type" value="Genomic_DNA"/>
</dbReference>
<gene>
    <name evidence="1" type="ORF">A7Q10_10115</name>
</gene>
<protein>
    <submittedName>
        <fullName evidence="1">Uncharacterized protein</fullName>
    </submittedName>
</protein>
<dbReference type="OrthoDB" id="195499at2"/>
<reference evidence="1 2" key="1">
    <citation type="submission" date="2016-05" db="EMBL/GenBank/DDBJ databases">
        <title>Diversity and Homogeneity among Thermoacidophilic Verrucomicrobia Methanotrophs Linked with Geographical Origin.</title>
        <authorList>
            <person name="Erikstad H.-A."/>
            <person name="Smestad N.B."/>
            <person name="Ceballos R.M."/>
            <person name="Birkeland N.-K."/>
        </authorList>
    </citation>
    <scope>NUCLEOTIDE SEQUENCE [LARGE SCALE GENOMIC DNA]</scope>
    <source>
        <strain evidence="1 2">Phi</strain>
    </source>
</reference>
<evidence type="ECO:0000313" key="1">
    <source>
        <dbReference type="EMBL" id="TFE66851.1"/>
    </source>
</evidence>
<comment type="caution">
    <text evidence="1">The sequence shown here is derived from an EMBL/GenBank/DDBJ whole genome shotgun (WGS) entry which is preliminary data.</text>
</comment>
<keyword evidence="2" id="KW-1185">Reference proteome</keyword>
<dbReference type="Proteomes" id="UP000297713">
    <property type="component" value="Unassembled WGS sequence"/>
</dbReference>
<accession>A0A4Y8PB50</accession>
<proteinExistence type="predicted"/>
<dbReference type="AlphaFoldDB" id="A0A4Y8PB50"/>
<name>A0A4Y8PB50_9BACT</name>